<evidence type="ECO:0000313" key="2">
    <source>
        <dbReference type="EMBL" id="KEI72851.1"/>
    </source>
</evidence>
<evidence type="ECO:0000256" key="1">
    <source>
        <dbReference type="SAM" id="Phobius"/>
    </source>
</evidence>
<comment type="caution">
    <text evidence="2">The sequence shown here is derived from an EMBL/GenBank/DDBJ whole genome shotgun (WGS) entry which is preliminary data.</text>
</comment>
<name>A0A081KFC5_9GAMM</name>
<gene>
    <name evidence="2" type="ORF">GV64_20900</name>
</gene>
<keyword evidence="1" id="KW-1133">Transmembrane helix</keyword>
<accession>A0A081KFC5</accession>
<feature type="transmembrane region" description="Helical" evidence="1">
    <location>
        <begin position="68"/>
        <end position="97"/>
    </location>
</feature>
<dbReference type="AlphaFoldDB" id="A0A081KFC5"/>
<keyword evidence="3" id="KW-1185">Reference proteome</keyword>
<dbReference type="InterPro" id="IPR032531">
    <property type="entry name" value="DUF4956"/>
</dbReference>
<dbReference type="eggNOG" id="COG1285">
    <property type="taxonomic scope" value="Bacteria"/>
</dbReference>
<organism evidence="2 3">
    <name type="scientific">Endozoicomonas elysicola</name>
    <dbReference type="NCBI Taxonomy" id="305900"/>
    <lineage>
        <taxon>Bacteria</taxon>
        <taxon>Pseudomonadati</taxon>
        <taxon>Pseudomonadota</taxon>
        <taxon>Gammaproteobacteria</taxon>
        <taxon>Oceanospirillales</taxon>
        <taxon>Endozoicomonadaceae</taxon>
        <taxon>Endozoicomonas</taxon>
    </lineage>
</organism>
<reference evidence="2 3" key="1">
    <citation type="submission" date="2014-06" db="EMBL/GenBank/DDBJ databases">
        <title>Whole Genome Sequences of Three Symbiotic Endozoicomonas Bacteria.</title>
        <authorList>
            <person name="Neave M.J."/>
            <person name="Apprill A."/>
            <person name="Voolstra C.R."/>
        </authorList>
    </citation>
    <scope>NUCLEOTIDE SEQUENCE [LARGE SCALE GENOMIC DNA]</scope>
    <source>
        <strain evidence="2 3">DSM 22380</strain>
    </source>
</reference>
<evidence type="ECO:0000313" key="3">
    <source>
        <dbReference type="Proteomes" id="UP000027997"/>
    </source>
</evidence>
<protein>
    <submittedName>
        <fullName evidence="2">Membrane protein</fullName>
    </submittedName>
</protein>
<feature type="transmembrane region" description="Helical" evidence="1">
    <location>
        <begin position="109"/>
        <end position="142"/>
    </location>
</feature>
<keyword evidence="1" id="KW-0472">Membrane</keyword>
<dbReference type="STRING" id="305900.GV64_20900"/>
<dbReference type="EMBL" id="JOJP01000001">
    <property type="protein sequence ID" value="KEI72851.1"/>
    <property type="molecule type" value="Genomic_DNA"/>
</dbReference>
<dbReference type="Proteomes" id="UP000027997">
    <property type="component" value="Unassembled WGS sequence"/>
</dbReference>
<dbReference type="Pfam" id="PF16316">
    <property type="entry name" value="DUF4956"/>
    <property type="match status" value="1"/>
</dbReference>
<feature type="transmembrane region" description="Helical" evidence="1">
    <location>
        <begin position="20"/>
        <end position="47"/>
    </location>
</feature>
<sequence length="242" mass="26779">MESVDPLLVAYLPKDIRSSLFPYASVSLASLMLNLVIGYILSSLIGIHFRKYSTAFGNRKDFSRLFPILMLSVILIITVVKASLALALGLVGALSIVRFRTPIKEPEELVYLFLNIGLAIALGAGQTFAAITACAVILILIAVSKKRMARSLQEQGLFLSISYSVEETTSRETILSDLKNILTNHVLRMDLSRLDFSNSKVDALFFINVHTAEELDSIIFDLNKKFHQVQVSILEQNDISGL</sequence>
<proteinExistence type="predicted"/>
<keyword evidence="1" id="KW-0812">Transmembrane</keyword>